<dbReference type="PANTHER" id="PTHR39337:SF1">
    <property type="entry name" value="BLR5642 PROTEIN"/>
    <property type="match status" value="1"/>
</dbReference>
<organism evidence="1 2">
    <name type="scientific">Anabaenopsis arnoldii</name>
    <dbReference type="NCBI Taxonomy" id="2152938"/>
    <lineage>
        <taxon>Bacteria</taxon>
        <taxon>Bacillati</taxon>
        <taxon>Cyanobacteriota</taxon>
        <taxon>Cyanophyceae</taxon>
        <taxon>Nostocales</taxon>
        <taxon>Nodulariaceae</taxon>
        <taxon>Anabaenopsis</taxon>
    </lineage>
</organism>
<proteinExistence type="predicted"/>
<dbReference type="Pfam" id="PF04343">
    <property type="entry name" value="DUF488"/>
    <property type="match status" value="1"/>
</dbReference>
<name>A0ABT5ATG1_9CYAN</name>
<keyword evidence="2" id="KW-1185">Reference proteome</keyword>
<dbReference type="InterPro" id="IPR007438">
    <property type="entry name" value="DUF488"/>
</dbReference>
<comment type="caution">
    <text evidence="1">The sequence shown here is derived from an EMBL/GenBank/DDBJ whole genome shotgun (WGS) entry which is preliminary data.</text>
</comment>
<gene>
    <name evidence="1" type="ORF">PN457_13185</name>
</gene>
<dbReference type="PANTHER" id="PTHR39337">
    <property type="entry name" value="BLR5642 PROTEIN"/>
    <property type="match status" value="1"/>
</dbReference>
<protein>
    <submittedName>
        <fullName evidence="1">DUF488 domain-containing protein</fullName>
    </submittedName>
</protein>
<evidence type="ECO:0000313" key="2">
    <source>
        <dbReference type="Proteomes" id="UP001212499"/>
    </source>
</evidence>
<evidence type="ECO:0000313" key="1">
    <source>
        <dbReference type="EMBL" id="MDB9540597.1"/>
    </source>
</evidence>
<reference evidence="1 2" key="1">
    <citation type="submission" date="2023-01" db="EMBL/GenBank/DDBJ databases">
        <title>Genomes from the Australian National Cyanobacteria Reference Collection.</title>
        <authorList>
            <person name="Willis A."/>
            <person name="Lee E.M.F."/>
        </authorList>
    </citation>
    <scope>NUCLEOTIDE SEQUENCE [LARGE SCALE GENOMIC DNA]</scope>
    <source>
        <strain evidence="1 2">CS-1033</strain>
    </source>
</reference>
<sequence length="226" mass="25736">MKMFTVGHSNHSIENFIALLQQHGITAVADVRSSPYSRRFPHFNQAALKKSLAAVDIAYVNLGDNLGARPDDRICYVDGMARYDLISATKGFATGLNRLIQGAKQYQITLMCAEKDPIVCHRAILVCPHLKKTNLEINHIHKNGDLESHDCLEDRLLKQHNLYKFLLDDQNHVKQLSLFALRPIDTVEKHLSRQELLQKAYQLQGEKIAYVEQKYTDTEDSHEQAS</sequence>
<dbReference type="RefSeq" id="WP_271733833.1">
    <property type="nucleotide sequence ID" value="NZ_JANQDP010000154.1"/>
</dbReference>
<dbReference type="EMBL" id="JAQMUH010000147">
    <property type="protein sequence ID" value="MDB9540597.1"/>
    <property type="molecule type" value="Genomic_DNA"/>
</dbReference>
<dbReference type="Proteomes" id="UP001212499">
    <property type="component" value="Unassembled WGS sequence"/>
</dbReference>
<accession>A0ABT5ATG1</accession>